<protein>
    <submittedName>
        <fullName evidence="1">Uncharacterized protein</fullName>
    </submittedName>
</protein>
<accession>A0A7J7GPW8</accession>
<reference evidence="2" key="1">
    <citation type="journal article" date="2020" name="Nat. Commun.">
        <title>Genome assembly of wild tea tree DASZ reveals pedigree and selection history of tea varieties.</title>
        <authorList>
            <person name="Zhang W."/>
            <person name="Zhang Y."/>
            <person name="Qiu H."/>
            <person name="Guo Y."/>
            <person name="Wan H."/>
            <person name="Zhang X."/>
            <person name="Scossa F."/>
            <person name="Alseekh S."/>
            <person name="Zhang Q."/>
            <person name="Wang P."/>
            <person name="Xu L."/>
            <person name="Schmidt M.H."/>
            <person name="Jia X."/>
            <person name="Li D."/>
            <person name="Zhu A."/>
            <person name="Guo F."/>
            <person name="Chen W."/>
            <person name="Ni D."/>
            <person name="Usadel B."/>
            <person name="Fernie A.R."/>
            <person name="Wen W."/>
        </authorList>
    </citation>
    <scope>NUCLEOTIDE SEQUENCE [LARGE SCALE GENOMIC DNA]</scope>
    <source>
        <strain evidence="2">cv. G240</strain>
    </source>
</reference>
<dbReference type="EMBL" id="JACBKZ010000009">
    <property type="protein sequence ID" value="KAF5942842.1"/>
    <property type="molecule type" value="Genomic_DNA"/>
</dbReference>
<organism evidence="1 2">
    <name type="scientific">Camellia sinensis</name>
    <name type="common">Tea plant</name>
    <name type="synonym">Thea sinensis</name>
    <dbReference type="NCBI Taxonomy" id="4442"/>
    <lineage>
        <taxon>Eukaryota</taxon>
        <taxon>Viridiplantae</taxon>
        <taxon>Streptophyta</taxon>
        <taxon>Embryophyta</taxon>
        <taxon>Tracheophyta</taxon>
        <taxon>Spermatophyta</taxon>
        <taxon>Magnoliopsida</taxon>
        <taxon>eudicotyledons</taxon>
        <taxon>Gunneridae</taxon>
        <taxon>Pentapetalae</taxon>
        <taxon>asterids</taxon>
        <taxon>Ericales</taxon>
        <taxon>Theaceae</taxon>
        <taxon>Camellia</taxon>
    </lineage>
</organism>
<evidence type="ECO:0000313" key="1">
    <source>
        <dbReference type="EMBL" id="KAF5942842.1"/>
    </source>
</evidence>
<sequence>IVVSRPSWVELSLSTHQGRERRRRREEKRRLARQWGGTEAEAEAITQGLASDTTTLANPGLVETDAPLPLLVSSFATSPSTPGQKIFESHLNDLDTTDSPLPDEHVKEEQDECDRTFVFKDDLGYFCFVADWTLEMDVFGNLESRSLLILYFC</sequence>
<gene>
    <name evidence="1" type="ORF">HYC85_020484</name>
</gene>
<proteinExistence type="predicted"/>
<comment type="caution">
    <text evidence="1">The sequence shown here is derived from an EMBL/GenBank/DDBJ whole genome shotgun (WGS) entry which is preliminary data.</text>
</comment>
<feature type="non-terminal residue" evidence="1">
    <location>
        <position position="1"/>
    </location>
</feature>
<evidence type="ECO:0000313" key="2">
    <source>
        <dbReference type="Proteomes" id="UP000593564"/>
    </source>
</evidence>
<keyword evidence="2" id="KW-1185">Reference proteome</keyword>
<reference evidence="1 2" key="2">
    <citation type="submission" date="2020-07" db="EMBL/GenBank/DDBJ databases">
        <title>Genome assembly of wild tea tree DASZ reveals pedigree and selection history of tea varieties.</title>
        <authorList>
            <person name="Zhang W."/>
        </authorList>
    </citation>
    <scope>NUCLEOTIDE SEQUENCE [LARGE SCALE GENOMIC DNA]</scope>
    <source>
        <strain evidence="2">cv. G240</strain>
        <tissue evidence="1">Leaf</tissue>
    </source>
</reference>
<dbReference type="Proteomes" id="UP000593564">
    <property type="component" value="Unassembled WGS sequence"/>
</dbReference>
<name>A0A7J7GPW8_CAMSI</name>
<dbReference type="AlphaFoldDB" id="A0A7J7GPW8"/>